<dbReference type="SUPFAM" id="SSF54160">
    <property type="entry name" value="Chromo domain-like"/>
    <property type="match status" value="1"/>
</dbReference>
<dbReference type="InterPro" id="IPR016197">
    <property type="entry name" value="Chromo-like_dom_sf"/>
</dbReference>
<sequence length="141" mass="16619">MMKTPPDRAGIIFEVGAQLEARERHKKWYSATIKKIDCDRERVLVHYQHWSHRHDEWFQWNSPLLRPLERVSLRRQGLKGEDKKDVEEKVTADEREGGENEEEEEEKKRKAERPSCHSPAKKQADGSESSWLHLPEFSTAS</sequence>
<reference evidence="5 6" key="1">
    <citation type="journal article" date="2011" name="Genome Biol. Evol.">
        <title>Integration of the genetic map and genome assembly of fugu facilitates insights into distinct features of genome evolution in teleosts and mammals.</title>
        <authorList>
            <person name="Kai W."/>
            <person name="Kikuchi K."/>
            <person name="Tohari S."/>
            <person name="Chew A.K."/>
            <person name="Tay A."/>
            <person name="Fujiwara A."/>
            <person name="Hosoya S."/>
            <person name="Suetake H."/>
            <person name="Naruse K."/>
            <person name="Brenner S."/>
            <person name="Suzuki Y."/>
            <person name="Venkatesh B."/>
        </authorList>
    </citation>
    <scope>NUCLEOTIDE SEQUENCE [LARGE SCALE GENOMIC DNA]</scope>
</reference>
<organism evidence="5 6">
    <name type="scientific">Takifugu rubripes</name>
    <name type="common">Japanese pufferfish</name>
    <name type="synonym">Fugu rubripes</name>
    <dbReference type="NCBI Taxonomy" id="31033"/>
    <lineage>
        <taxon>Eukaryota</taxon>
        <taxon>Metazoa</taxon>
        <taxon>Chordata</taxon>
        <taxon>Craniata</taxon>
        <taxon>Vertebrata</taxon>
        <taxon>Euteleostomi</taxon>
        <taxon>Actinopterygii</taxon>
        <taxon>Neopterygii</taxon>
        <taxon>Teleostei</taxon>
        <taxon>Neoteleostei</taxon>
        <taxon>Acanthomorphata</taxon>
        <taxon>Eupercaria</taxon>
        <taxon>Tetraodontiformes</taxon>
        <taxon>Tetradontoidea</taxon>
        <taxon>Tetraodontidae</taxon>
        <taxon>Takifugu</taxon>
    </lineage>
</organism>
<feature type="compositionally biased region" description="Basic and acidic residues" evidence="4">
    <location>
        <begin position="75"/>
        <end position="98"/>
    </location>
</feature>
<feature type="compositionally biased region" description="Basic and acidic residues" evidence="4">
    <location>
        <begin position="106"/>
        <end position="115"/>
    </location>
</feature>
<evidence type="ECO:0000256" key="4">
    <source>
        <dbReference type="SAM" id="MobiDB-lite"/>
    </source>
</evidence>
<dbReference type="GO" id="GO:0044545">
    <property type="term" value="C:NSL complex"/>
    <property type="evidence" value="ECO:0007669"/>
    <property type="project" value="TreeGrafter"/>
</dbReference>
<proteinExistence type="predicted"/>
<reference evidence="5" key="3">
    <citation type="submission" date="2025-09" db="UniProtKB">
        <authorList>
            <consortium name="Ensembl"/>
        </authorList>
    </citation>
    <scope>IDENTIFICATION</scope>
</reference>
<dbReference type="Pfam" id="PF02820">
    <property type="entry name" value="MBT"/>
    <property type="match status" value="1"/>
</dbReference>
<dbReference type="GeneTree" id="ENSGT00940000156477"/>
<dbReference type="InterPro" id="IPR043449">
    <property type="entry name" value="PHF20-like"/>
</dbReference>
<dbReference type="CDD" id="cd20104">
    <property type="entry name" value="MBT_PHF20L1-like"/>
    <property type="match status" value="1"/>
</dbReference>
<evidence type="ECO:0008006" key="7">
    <source>
        <dbReference type="Google" id="ProtNLM"/>
    </source>
</evidence>
<dbReference type="InParanoid" id="A0A674NEH3"/>
<keyword evidence="6" id="KW-1185">Reference proteome</keyword>
<dbReference type="GO" id="GO:0006357">
    <property type="term" value="P:regulation of transcription by RNA polymerase II"/>
    <property type="evidence" value="ECO:0007669"/>
    <property type="project" value="TreeGrafter"/>
</dbReference>
<dbReference type="GO" id="GO:0005634">
    <property type="term" value="C:nucleus"/>
    <property type="evidence" value="ECO:0007669"/>
    <property type="project" value="UniProtKB-SubCell"/>
</dbReference>
<dbReference type="PANTHER" id="PTHR15856:SF51">
    <property type="entry name" value="MBD-R2"/>
    <property type="match status" value="1"/>
</dbReference>
<dbReference type="PANTHER" id="PTHR15856">
    <property type="entry name" value="PHD FINGER PROTEIN 20-RELATED"/>
    <property type="match status" value="1"/>
</dbReference>
<dbReference type="AlphaFoldDB" id="A0A674NEH3"/>
<keyword evidence="2" id="KW-0677">Repeat</keyword>
<dbReference type="Ensembl" id="ENSTRUT00000075804.1">
    <property type="protein sequence ID" value="ENSTRUP00000072110.1"/>
    <property type="gene ID" value="ENSTRUG00000023944.2"/>
</dbReference>
<comment type="subcellular location">
    <subcellularLocation>
        <location evidence="1">Nucleus</location>
    </subcellularLocation>
</comment>
<feature type="region of interest" description="Disordered" evidence="4">
    <location>
        <begin position="75"/>
        <end position="141"/>
    </location>
</feature>
<accession>A0A674NEH3</accession>
<evidence type="ECO:0000256" key="1">
    <source>
        <dbReference type="ARBA" id="ARBA00004123"/>
    </source>
</evidence>
<dbReference type="InterPro" id="IPR004092">
    <property type="entry name" value="Mbt"/>
</dbReference>
<keyword evidence="3" id="KW-0539">Nucleus</keyword>
<evidence type="ECO:0000256" key="2">
    <source>
        <dbReference type="ARBA" id="ARBA00022737"/>
    </source>
</evidence>
<dbReference type="Gene3D" id="2.30.30.140">
    <property type="match status" value="1"/>
</dbReference>
<dbReference type="Proteomes" id="UP000005226">
    <property type="component" value="Chromosome 3"/>
</dbReference>
<evidence type="ECO:0000256" key="3">
    <source>
        <dbReference type="ARBA" id="ARBA00023242"/>
    </source>
</evidence>
<protein>
    <recommendedName>
        <fullName evidence="7">Tudor-knot domain-containing protein</fullName>
    </recommendedName>
</protein>
<evidence type="ECO:0000313" key="6">
    <source>
        <dbReference type="Proteomes" id="UP000005226"/>
    </source>
</evidence>
<reference evidence="5" key="2">
    <citation type="submission" date="2025-08" db="UniProtKB">
        <authorList>
            <consortium name="Ensembl"/>
        </authorList>
    </citation>
    <scope>IDENTIFICATION</scope>
</reference>
<name>A0A674NEH3_TAKRU</name>
<evidence type="ECO:0000313" key="5">
    <source>
        <dbReference type="Ensembl" id="ENSTRUP00000072110.1"/>
    </source>
</evidence>